<evidence type="ECO:0000256" key="3">
    <source>
        <dbReference type="ARBA" id="ARBA00023242"/>
    </source>
</evidence>
<dbReference type="Pfam" id="PF04615">
    <property type="entry name" value="Utp14"/>
    <property type="match status" value="1"/>
</dbReference>
<feature type="compositionally biased region" description="Basic and acidic residues" evidence="4">
    <location>
        <begin position="837"/>
        <end position="850"/>
    </location>
</feature>
<evidence type="ECO:0000313" key="6">
    <source>
        <dbReference type="Proteomes" id="UP001161247"/>
    </source>
</evidence>
<dbReference type="GO" id="GO:0006364">
    <property type="term" value="P:rRNA processing"/>
    <property type="evidence" value="ECO:0007669"/>
    <property type="project" value="InterPro"/>
</dbReference>
<evidence type="ECO:0000256" key="2">
    <source>
        <dbReference type="ARBA" id="ARBA00022553"/>
    </source>
</evidence>
<dbReference type="PANTHER" id="PTHR14150:SF12">
    <property type="entry name" value="U3 SMALL NUCLEOLAR RNA-ASSOCIATED PROTEIN 14 HOMOLOG A"/>
    <property type="match status" value="1"/>
</dbReference>
<evidence type="ECO:0000313" key="5">
    <source>
        <dbReference type="EMBL" id="CAI9109375.1"/>
    </source>
</evidence>
<feature type="compositionally biased region" description="Polar residues" evidence="4">
    <location>
        <begin position="862"/>
        <end position="875"/>
    </location>
</feature>
<feature type="compositionally biased region" description="Basic and acidic residues" evidence="4">
    <location>
        <begin position="67"/>
        <end position="91"/>
    </location>
</feature>
<dbReference type="AlphaFoldDB" id="A0AAV1DQR9"/>
<feature type="region of interest" description="Disordered" evidence="4">
    <location>
        <begin position="416"/>
        <end position="441"/>
    </location>
</feature>
<sequence>MGKKRKNREASKKTKGPRLPNALRKEIEALNPTAQPSSDDEENNSNLNEGIAIADDVYEYEEGVPEEESRKNRRYDTVKNYEYEPNERGMDEEVASDEDNDGGDDDDDDDDDDDEDGRQSRMLRNITGLPADAFNGKSRKNDFIISEAYPESEFNPSRDVLEGDGRISIEDLLDPLRETSNYSKLRRDVARMERKPSSLLPPLPKPDQQKVERAVAYQDTKRHITNWEPVVKRNREAPTIYFDEDTDIGFSTVGAIASEFEPRSDFERKMASLLNHNEIVEAHKNDGAKLLELNKISVDEVRDQQNRLAKLRSLLFRHEMKSKRIRKIKSKTYHRMLKRDKLKATASAMEMDPDAAKELAMKQEFKRAEERMRLIHKNNSKWAKRIMKRGLDVQDEGTRAAISEQLHQHAILTRKMNSLKDSSDESSDEDESDIDFGPDDPAALLKKAKEKTLEAMEEDEELPISGVASLPFMVRSLKKRKEEADREARAALEDYDRSLKQLEDKDEEQNTNPDVVSGKRAFGPTKKQIKKVQDSSDKMRSDNFYGHSDSEDSLEGVEDEQNQSYNESFEDINIDHNILRNESEIGHDALFKSFEDIVKNPGPKTTHEVAIFASNSWQKKKNLPEGSNQQTGAQDGKLSDSPKNSMSHLHSQDMEGDDIDSDSGSEGQMVDGILSSGPRSTYELPSQEELIRRAFASDDVEEEFEKDKEEVLNEENPEPEKPSLLPGWGQWTHIQEKKGIPSWMLKEHEIEKKKREEEVKKRKDADLKHVIISEKLDKKAEKLYTKTLPFPFTSKEVFEQSIRMPIGPEFNPATAVGALIRPEVVKKPGVIIKPIKHKDINPHERSEDKGKRKHKPQKSKTKTNSTISGKSKVTF</sequence>
<gene>
    <name evidence="5" type="ORF">OLC1_LOCUS17296</name>
</gene>
<feature type="region of interest" description="Disordered" evidence="4">
    <location>
        <begin position="831"/>
        <end position="875"/>
    </location>
</feature>
<evidence type="ECO:0000256" key="1">
    <source>
        <dbReference type="ARBA" id="ARBA00004604"/>
    </source>
</evidence>
<dbReference type="Proteomes" id="UP001161247">
    <property type="component" value="Chromosome 6"/>
</dbReference>
<organism evidence="5 6">
    <name type="scientific">Oldenlandia corymbosa var. corymbosa</name>
    <dbReference type="NCBI Taxonomy" id="529605"/>
    <lineage>
        <taxon>Eukaryota</taxon>
        <taxon>Viridiplantae</taxon>
        <taxon>Streptophyta</taxon>
        <taxon>Embryophyta</taxon>
        <taxon>Tracheophyta</taxon>
        <taxon>Spermatophyta</taxon>
        <taxon>Magnoliopsida</taxon>
        <taxon>eudicotyledons</taxon>
        <taxon>Gunneridae</taxon>
        <taxon>Pentapetalae</taxon>
        <taxon>asterids</taxon>
        <taxon>lamiids</taxon>
        <taxon>Gentianales</taxon>
        <taxon>Rubiaceae</taxon>
        <taxon>Rubioideae</taxon>
        <taxon>Spermacoceae</taxon>
        <taxon>Hedyotis-Oldenlandia complex</taxon>
        <taxon>Oldenlandia</taxon>
    </lineage>
</organism>
<feature type="compositionally biased region" description="Acidic residues" evidence="4">
    <location>
        <begin position="56"/>
        <end position="66"/>
    </location>
</feature>
<name>A0AAV1DQR9_OLDCO</name>
<feature type="compositionally biased region" description="Acidic residues" evidence="4">
    <location>
        <begin position="92"/>
        <end position="116"/>
    </location>
</feature>
<keyword evidence="2" id="KW-0597">Phosphoprotein</keyword>
<feature type="compositionally biased region" description="Acidic residues" evidence="4">
    <location>
        <begin position="654"/>
        <end position="663"/>
    </location>
</feature>
<dbReference type="EMBL" id="OX459123">
    <property type="protein sequence ID" value="CAI9109375.1"/>
    <property type="molecule type" value="Genomic_DNA"/>
</dbReference>
<dbReference type="PANTHER" id="PTHR14150">
    <property type="entry name" value="U3 SMALL NUCLEOLAR RNA-ASSOCIATED PROTEIN 14"/>
    <property type="match status" value="1"/>
</dbReference>
<feature type="region of interest" description="Disordered" evidence="4">
    <location>
        <begin position="500"/>
        <end position="567"/>
    </location>
</feature>
<comment type="subcellular location">
    <subcellularLocation>
        <location evidence="1">Nucleus</location>
        <location evidence="1">Nucleolus</location>
    </subcellularLocation>
</comment>
<feature type="compositionally biased region" description="Acidic residues" evidence="4">
    <location>
        <begin position="424"/>
        <end position="438"/>
    </location>
</feature>
<keyword evidence="3" id="KW-0539">Nucleus</keyword>
<proteinExistence type="predicted"/>
<feature type="region of interest" description="Disordered" evidence="4">
    <location>
        <begin position="1"/>
        <end position="124"/>
    </location>
</feature>
<feature type="compositionally biased region" description="Acidic residues" evidence="4">
    <location>
        <begin position="551"/>
        <end position="561"/>
    </location>
</feature>
<feature type="region of interest" description="Disordered" evidence="4">
    <location>
        <begin position="612"/>
        <end position="730"/>
    </location>
</feature>
<feature type="compositionally biased region" description="Basic residues" evidence="4">
    <location>
        <begin position="851"/>
        <end position="861"/>
    </location>
</feature>
<protein>
    <submittedName>
        <fullName evidence="5">OLC1v1009187C2</fullName>
    </submittedName>
</protein>
<dbReference type="GO" id="GO:0032040">
    <property type="term" value="C:small-subunit processome"/>
    <property type="evidence" value="ECO:0007669"/>
    <property type="project" value="InterPro"/>
</dbReference>
<keyword evidence="6" id="KW-1185">Reference proteome</keyword>
<evidence type="ECO:0000256" key="4">
    <source>
        <dbReference type="SAM" id="MobiDB-lite"/>
    </source>
</evidence>
<accession>A0AAV1DQR9</accession>
<reference evidence="5" key="1">
    <citation type="submission" date="2023-03" db="EMBL/GenBank/DDBJ databases">
        <authorList>
            <person name="Julca I."/>
        </authorList>
    </citation>
    <scope>NUCLEOTIDE SEQUENCE</scope>
</reference>
<dbReference type="InterPro" id="IPR006709">
    <property type="entry name" value="SSU_processome_Utp14"/>
</dbReference>
<feature type="compositionally biased region" description="Basic and acidic residues" evidence="4">
    <location>
        <begin position="531"/>
        <end position="541"/>
    </location>
</feature>